<protein>
    <recommendedName>
        <fullName evidence="2">GTP 3',8-cyclase</fullName>
        <ecNumber evidence="2">4.1.99.22</ecNumber>
    </recommendedName>
</protein>
<evidence type="ECO:0000256" key="3">
    <source>
        <dbReference type="ARBA" id="ARBA00022485"/>
    </source>
</evidence>
<dbReference type="PANTHER" id="PTHR22960:SF0">
    <property type="entry name" value="MOLYBDENUM COFACTOR BIOSYNTHESIS PROTEIN 1"/>
    <property type="match status" value="1"/>
</dbReference>
<dbReference type="GO" id="GO:0006777">
    <property type="term" value="P:Mo-molybdopterin cofactor biosynthetic process"/>
    <property type="evidence" value="ECO:0007669"/>
    <property type="project" value="UniProtKB-KW"/>
</dbReference>
<comment type="cofactor">
    <cofactor evidence="1">
        <name>[4Fe-4S] cluster</name>
        <dbReference type="ChEBI" id="CHEBI:49883"/>
    </cofactor>
</comment>
<keyword evidence="7" id="KW-0408">Iron</keyword>
<reference evidence="14" key="1">
    <citation type="submission" date="2020-06" db="EMBL/GenBank/DDBJ databases">
        <title>Characterization of fructooligosaccharide metabolism and fructooligosaccharide-degrading enzymes in human commensal butyrate producers.</title>
        <authorList>
            <person name="Tanno H."/>
            <person name="Fujii T."/>
            <person name="Hirano K."/>
            <person name="Maeno S."/>
            <person name="Tonozuka T."/>
            <person name="Sakamoto M."/>
            <person name="Ohkuma M."/>
            <person name="Tochio T."/>
            <person name="Endo A."/>
        </authorList>
    </citation>
    <scope>NUCLEOTIDE SEQUENCE</scope>
    <source>
        <strain evidence="14">JCM 17466</strain>
    </source>
</reference>
<dbReference type="EC" id="4.1.99.22" evidence="2"/>
<keyword evidence="8" id="KW-0411">Iron-sulfur</keyword>
<evidence type="ECO:0000313" key="15">
    <source>
        <dbReference type="Proteomes" id="UP000613208"/>
    </source>
</evidence>
<dbReference type="Gene3D" id="3.20.20.70">
    <property type="entry name" value="Aldolase class I"/>
    <property type="match status" value="1"/>
</dbReference>
<dbReference type="SFLD" id="SFLDG01067">
    <property type="entry name" value="SPASM/twitch_domain_containing"/>
    <property type="match status" value="1"/>
</dbReference>
<dbReference type="PROSITE" id="PS01305">
    <property type="entry name" value="MOAA_NIFB_PQQE"/>
    <property type="match status" value="1"/>
</dbReference>
<evidence type="ECO:0000256" key="10">
    <source>
        <dbReference type="ARBA" id="ARBA00023150"/>
    </source>
</evidence>
<dbReference type="NCBIfam" id="TIGR02666">
    <property type="entry name" value="moaA"/>
    <property type="match status" value="1"/>
</dbReference>
<evidence type="ECO:0000256" key="1">
    <source>
        <dbReference type="ARBA" id="ARBA00001966"/>
    </source>
</evidence>
<dbReference type="CDD" id="cd01335">
    <property type="entry name" value="Radical_SAM"/>
    <property type="match status" value="1"/>
</dbReference>
<evidence type="ECO:0000256" key="12">
    <source>
        <dbReference type="ARBA" id="ARBA00048697"/>
    </source>
</evidence>
<dbReference type="SFLD" id="SFLDG01386">
    <property type="entry name" value="main_SPASM_domain-containing"/>
    <property type="match status" value="1"/>
</dbReference>
<dbReference type="InterPro" id="IPR006638">
    <property type="entry name" value="Elp3/MiaA/NifB-like_rSAM"/>
</dbReference>
<keyword evidence="3" id="KW-0004">4Fe-4S</keyword>
<dbReference type="InterPro" id="IPR058240">
    <property type="entry name" value="rSAM_sf"/>
</dbReference>
<evidence type="ECO:0000259" key="13">
    <source>
        <dbReference type="PROSITE" id="PS51918"/>
    </source>
</evidence>
<dbReference type="CDD" id="cd21117">
    <property type="entry name" value="Twitch_MoaA"/>
    <property type="match status" value="1"/>
</dbReference>
<keyword evidence="4" id="KW-0949">S-adenosyl-L-methionine</keyword>
<dbReference type="AlphaFoldDB" id="A0A916Q6N7"/>
<evidence type="ECO:0000256" key="8">
    <source>
        <dbReference type="ARBA" id="ARBA00023014"/>
    </source>
</evidence>
<comment type="caution">
    <text evidence="14">The sequence shown here is derived from an EMBL/GenBank/DDBJ whole genome shotgun (WGS) entry which is preliminary data.</text>
</comment>
<dbReference type="SFLD" id="SFLDS00029">
    <property type="entry name" value="Radical_SAM"/>
    <property type="match status" value="1"/>
</dbReference>
<sequence length="319" mass="36205">MEDQFHRNIDYLRISVTEQCNLRCRYCRPEPVDAADLDCLTCDEMLKLCRIFLQLGIRKFKITGGEPLIRRGIMDFLKELKALPKTGQVTVTTNGVLLESFAAQMAQTGIDGINVSVDSLDQKKYEQITGKDCLFDVLQGICAAEEAGIPIKINKVILPEDTMEDLLPFFQIMKERRIPVRLIEQMPLGSCRYTEPKLTGEKILKEIRDKGWSVKKVDAQIGNGPAVYYQMEGYQGYLGLIEALHHNFCGECNRIRLLSDGSLKSCLYYPPVLSLKDLIRTGAADTEMAQKIREAVFCKPRSHHFLEKPSDEKMYRIGG</sequence>
<dbReference type="InterPro" id="IPR040064">
    <property type="entry name" value="MoaA-like"/>
</dbReference>
<dbReference type="InterPro" id="IPR013785">
    <property type="entry name" value="Aldolase_TIM"/>
</dbReference>
<gene>
    <name evidence="14" type="ORF">ANBU17_15790</name>
</gene>
<dbReference type="InterPro" id="IPR050105">
    <property type="entry name" value="MoCo_biosynth_MoaA/MoaC"/>
</dbReference>
<keyword evidence="10" id="KW-0501">Molybdenum cofactor biosynthesis</keyword>
<dbReference type="GO" id="GO:0005525">
    <property type="term" value="F:GTP binding"/>
    <property type="evidence" value="ECO:0007669"/>
    <property type="project" value="UniProtKB-KW"/>
</dbReference>
<dbReference type="InterPro" id="IPR013483">
    <property type="entry name" value="MoaA"/>
</dbReference>
<dbReference type="InterPro" id="IPR000385">
    <property type="entry name" value="MoaA_NifB_PqqE_Fe-S-bd_CS"/>
</dbReference>
<keyword evidence="9" id="KW-0342">GTP-binding</keyword>
<dbReference type="PANTHER" id="PTHR22960">
    <property type="entry name" value="MOLYBDOPTERIN COFACTOR SYNTHESIS PROTEIN A"/>
    <property type="match status" value="1"/>
</dbReference>
<dbReference type="SMART" id="SM00729">
    <property type="entry name" value="Elp3"/>
    <property type="match status" value="1"/>
</dbReference>
<dbReference type="Pfam" id="PF06463">
    <property type="entry name" value="Mob_synth_C"/>
    <property type="match status" value="1"/>
</dbReference>
<dbReference type="GO" id="GO:0046872">
    <property type="term" value="F:metal ion binding"/>
    <property type="evidence" value="ECO:0007669"/>
    <property type="project" value="UniProtKB-KW"/>
</dbReference>
<dbReference type="InterPro" id="IPR010505">
    <property type="entry name" value="MoaA_twitch"/>
</dbReference>
<evidence type="ECO:0000256" key="2">
    <source>
        <dbReference type="ARBA" id="ARBA00012167"/>
    </source>
</evidence>
<evidence type="ECO:0000256" key="9">
    <source>
        <dbReference type="ARBA" id="ARBA00023134"/>
    </source>
</evidence>
<dbReference type="GO" id="GO:0051539">
    <property type="term" value="F:4 iron, 4 sulfur cluster binding"/>
    <property type="evidence" value="ECO:0007669"/>
    <property type="project" value="UniProtKB-KW"/>
</dbReference>
<dbReference type="RefSeq" id="WP_201310934.1">
    <property type="nucleotide sequence ID" value="NZ_BLYI01000031.1"/>
</dbReference>
<dbReference type="Pfam" id="PF04055">
    <property type="entry name" value="Radical_SAM"/>
    <property type="match status" value="1"/>
</dbReference>
<dbReference type="GO" id="GO:0061799">
    <property type="term" value="F:cyclic pyranopterin monophosphate synthase activity"/>
    <property type="evidence" value="ECO:0007669"/>
    <property type="project" value="TreeGrafter"/>
</dbReference>
<dbReference type="InterPro" id="IPR007197">
    <property type="entry name" value="rSAM"/>
</dbReference>
<name>A0A916Q6N7_9FIRM</name>
<evidence type="ECO:0000256" key="4">
    <source>
        <dbReference type="ARBA" id="ARBA00022691"/>
    </source>
</evidence>
<dbReference type="SUPFAM" id="SSF102114">
    <property type="entry name" value="Radical SAM enzymes"/>
    <property type="match status" value="1"/>
</dbReference>
<feature type="domain" description="Radical SAM core" evidence="13">
    <location>
        <begin position="4"/>
        <end position="226"/>
    </location>
</feature>
<organism evidence="14 15">
    <name type="scientific">Anaerostipes butyraticus</name>
    <dbReference type="NCBI Taxonomy" id="645466"/>
    <lineage>
        <taxon>Bacteria</taxon>
        <taxon>Bacillati</taxon>
        <taxon>Bacillota</taxon>
        <taxon>Clostridia</taxon>
        <taxon>Lachnospirales</taxon>
        <taxon>Lachnospiraceae</taxon>
        <taxon>Anaerostipes</taxon>
    </lineage>
</organism>
<proteinExistence type="predicted"/>
<comment type="catalytic activity">
    <reaction evidence="12">
        <text>GTP + AH2 + S-adenosyl-L-methionine = (8S)-3',8-cyclo-7,8-dihydroguanosine 5'-triphosphate + 5'-deoxyadenosine + L-methionine + A + H(+)</text>
        <dbReference type="Rhea" id="RHEA:49576"/>
        <dbReference type="ChEBI" id="CHEBI:13193"/>
        <dbReference type="ChEBI" id="CHEBI:15378"/>
        <dbReference type="ChEBI" id="CHEBI:17319"/>
        <dbReference type="ChEBI" id="CHEBI:17499"/>
        <dbReference type="ChEBI" id="CHEBI:37565"/>
        <dbReference type="ChEBI" id="CHEBI:57844"/>
        <dbReference type="ChEBI" id="CHEBI:59789"/>
        <dbReference type="ChEBI" id="CHEBI:131766"/>
        <dbReference type="EC" id="4.1.99.22"/>
    </reaction>
</comment>
<keyword evidence="15" id="KW-1185">Reference proteome</keyword>
<dbReference type="EMBL" id="BLYI01000031">
    <property type="protein sequence ID" value="GFO85232.1"/>
    <property type="molecule type" value="Genomic_DNA"/>
</dbReference>
<dbReference type="PROSITE" id="PS51918">
    <property type="entry name" value="RADICAL_SAM"/>
    <property type="match status" value="1"/>
</dbReference>
<evidence type="ECO:0000256" key="11">
    <source>
        <dbReference type="ARBA" id="ARBA00023239"/>
    </source>
</evidence>
<dbReference type="Proteomes" id="UP000613208">
    <property type="component" value="Unassembled WGS sequence"/>
</dbReference>
<evidence type="ECO:0000256" key="7">
    <source>
        <dbReference type="ARBA" id="ARBA00023004"/>
    </source>
</evidence>
<evidence type="ECO:0000256" key="5">
    <source>
        <dbReference type="ARBA" id="ARBA00022723"/>
    </source>
</evidence>
<accession>A0A916Q6N7</accession>
<keyword evidence="6" id="KW-0547">Nucleotide-binding</keyword>
<keyword evidence="11" id="KW-0456">Lyase</keyword>
<evidence type="ECO:0000256" key="6">
    <source>
        <dbReference type="ARBA" id="ARBA00022741"/>
    </source>
</evidence>
<keyword evidence="5" id="KW-0479">Metal-binding</keyword>
<dbReference type="SFLD" id="SFLDG01383">
    <property type="entry name" value="cyclic_pyranopterin_phosphate"/>
    <property type="match status" value="1"/>
</dbReference>
<evidence type="ECO:0000313" key="14">
    <source>
        <dbReference type="EMBL" id="GFO85232.1"/>
    </source>
</evidence>
<dbReference type="GO" id="GO:0061798">
    <property type="term" value="F:GTP 3',8'-cyclase activity"/>
    <property type="evidence" value="ECO:0007669"/>
    <property type="project" value="UniProtKB-EC"/>
</dbReference>